<dbReference type="InterPro" id="IPR036188">
    <property type="entry name" value="FAD/NAD-bd_sf"/>
</dbReference>
<comment type="caution">
    <text evidence="3">The sequence shown here is derived from an EMBL/GenBank/DDBJ whole genome shotgun (WGS) entry which is preliminary data.</text>
</comment>
<accession>A0A4R2L7I3</accession>
<reference evidence="3 4" key="1">
    <citation type="submission" date="2019-03" db="EMBL/GenBank/DDBJ databases">
        <title>Genomic Encyclopedia of Type Strains, Phase IV (KMG-IV): sequencing the most valuable type-strain genomes for metagenomic binning, comparative biology and taxonomic classification.</title>
        <authorList>
            <person name="Goeker M."/>
        </authorList>
    </citation>
    <scope>NUCLEOTIDE SEQUENCE [LARGE SCALE GENOMIC DNA]</scope>
    <source>
        <strain evidence="3 4">DSM 102940</strain>
    </source>
</reference>
<dbReference type="InterPro" id="IPR006076">
    <property type="entry name" value="FAD-dep_OxRdtase"/>
</dbReference>
<proteinExistence type="predicted"/>
<dbReference type="Pfam" id="PF04324">
    <property type="entry name" value="Fer2_BFD"/>
    <property type="match status" value="1"/>
</dbReference>
<keyword evidence="4" id="KW-1185">Reference proteome</keyword>
<protein>
    <submittedName>
        <fullName evidence="3">Glycerol-3-phosphate dehydrogenase</fullName>
    </submittedName>
</protein>
<dbReference type="RefSeq" id="WP_132244569.1">
    <property type="nucleotide sequence ID" value="NZ_SLWV01000009.1"/>
</dbReference>
<dbReference type="Gene3D" id="3.50.50.60">
    <property type="entry name" value="FAD/NAD(P)-binding domain"/>
    <property type="match status" value="1"/>
</dbReference>
<evidence type="ECO:0000313" key="4">
    <source>
        <dbReference type="Proteomes" id="UP000294919"/>
    </source>
</evidence>
<dbReference type="Proteomes" id="UP000294919">
    <property type="component" value="Unassembled WGS sequence"/>
</dbReference>
<dbReference type="InterPro" id="IPR041854">
    <property type="entry name" value="BFD-like_2Fe2S-bd_dom_sf"/>
</dbReference>
<dbReference type="Gene3D" id="3.30.9.10">
    <property type="entry name" value="D-Amino Acid Oxidase, subunit A, domain 2"/>
    <property type="match status" value="1"/>
</dbReference>
<dbReference type="Pfam" id="PF01266">
    <property type="entry name" value="DAO"/>
    <property type="match status" value="1"/>
</dbReference>
<dbReference type="OrthoDB" id="9801699at2"/>
<sequence>MYDVAIIGAGITGTFIARELSRYKLRTVILEKDNDVANGTTKANSAIVHAGYDATVGSNKAKFNVLGNVMFDKVCEELDVPFKRIGSLVVAFDEEDMNTIQTLYENGIKIGVPDMEMIDAKEVKKMEPNLNDLILGALYAPTAGIVGPFELATALAENALDNGAELLLNNEVKRINKAKGGYKIYTNENIINTKYIINCAGVYADHIYSMVTNSYFKIVPRRGQYYLLDKSAGDIVNKVIFQCPTKLGKGVLISPTVDGNIIIGPDAANLEDKEDVETTSDGLSFVQETAIKTCSKIPFNKNITTFAGLRAEPSTGDFIIEESAEAKGFINVAGIKSPGLSSSPAIAKYVVERVKSMAGHLDEKEDFNPRRRKRIRFAELSDEEKAEIIKKDPRYGRIICRCETITEGEIVDAIHRNAGAKTVNGVKRRVRPGAGRCQGGFCGPRVMEILAREQGKDMKAVVKEGTNSYILIGDTKEDSEYEITKEFVASSCDA</sequence>
<gene>
    <name evidence="3" type="ORF">EV214_10916</name>
</gene>
<dbReference type="PANTHER" id="PTHR42720:SF1">
    <property type="entry name" value="GLYCEROL 3-PHOSPHATE OXIDASE"/>
    <property type="match status" value="1"/>
</dbReference>
<dbReference type="SUPFAM" id="SSF51905">
    <property type="entry name" value="FAD/NAD(P)-binding domain"/>
    <property type="match status" value="1"/>
</dbReference>
<dbReference type="InterPro" id="IPR052745">
    <property type="entry name" value="G3P_Oxidase/Oxidoreductase"/>
</dbReference>
<dbReference type="CDD" id="cd19946">
    <property type="entry name" value="GlpA-like_Fer2_BFD-like"/>
    <property type="match status" value="1"/>
</dbReference>
<evidence type="ECO:0000259" key="1">
    <source>
        <dbReference type="Pfam" id="PF01266"/>
    </source>
</evidence>
<feature type="domain" description="BFD-like [2Fe-2S]-binding" evidence="2">
    <location>
        <begin position="398"/>
        <end position="452"/>
    </location>
</feature>
<evidence type="ECO:0000313" key="3">
    <source>
        <dbReference type="EMBL" id="TCO75185.1"/>
    </source>
</evidence>
<dbReference type="EMBL" id="SLWV01000009">
    <property type="protein sequence ID" value="TCO75185.1"/>
    <property type="molecule type" value="Genomic_DNA"/>
</dbReference>
<dbReference type="AlphaFoldDB" id="A0A4R2L7I3"/>
<dbReference type="InterPro" id="IPR007419">
    <property type="entry name" value="BFD-like_2Fe2S-bd_dom"/>
</dbReference>
<organism evidence="3 4">
    <name type="scientific">Marinisporobacter balticus</name>
    <dbReference type="NCBI Taxonomy" id="2018667"/>
    <lineage>
        <taxon>Bacteria</taxon>
        <taxon>Bacillati</taxon>
        <taxon>Bacillota</taxon>
        <taxon>Clostridia</taxon>
        <taxon>Peptostreptococcales</taxon>
        <taxon>Thermotaleaceae</taxon>
        <taxon>Marinisporobacter</taxon>
    </lineage>
</organism>
<dbReference type="Gene3D" id="1.10.10.1100">
    <property type="entry name" value="BFD-like [2Fe-2S]-binding domain"/>
    <property type="match status" value="1"/>
</dbReference>
<name>A0A4R2L7I3_9FIRM</name>
<evidence type="ECO:0000259" key="2">
    <source>
        <dbReference type="Pfam" id="PF04324"/>
    </source>
</evidence>
<feature type="domain" description="FAD dependent oxidoreductase" evidence="1">
    <location>
        <begin position="3"/>
        <end position="353"/>
    </location>
</feature>
<dbReference type="PANTHER" id="PTHR42720">
    <property type="entry name" value="GLYCEROL-3-PHOSPHATE DEHYDROGENASE"/>
    <property type="match status" value="1"/>
</dbReference>